<sequence length="2053" mass="229795">MRKISRDPDQANKIAESVDGGTEDIFRDFDLSTFMEHFKLDALEKTLLASAFKAGTRPDLRTKANFATFVNILSRSDIETHADLSATFIASIIDRFVQYHPPSFNASALDDLYAGVQKRFHSLDLAPPSEILAALDLGRLLADRPANSLTRYIQKTGSDFTRDEEACVLYLQNRPNHVLIAPEQTASALLFTSISQSVRYDPAVLMLAVQRIASKTFDWNEVVLFFDRPSARVTSSQFLRLYNALLPFASDQSHNLDIQRLWGGSWSNSEAQLSFVCAYASLGPDQLDATSIPNLQRSINIEDYANSLPNVQERAAVAVKHPLVSVAAMTAIFSVALNSITASQSTEAKRLFQGVVVPNLDIFLVSSFEVPKQSWEEMAADTLSSLLETFIYKKSPEYDFVLDSLWRKDKDWVVTQLIEAHAAKHSVLPLIFEHAVRHSWLDILVYLPNGFGIDLAAFAHAEGYLDLNTWANFAKERSRDIAVILMRFLMVKAELEVRFQRPAEGQSQAHPSTSLQVRTVSALLTILEDFMPKAPMPDLILLQRLCITAYPRLINYGEGYDDIIDANGKDGNALPVAANAKMEDHYKKMYGDEMQVRTIVDILDQYKRSRDPLDQDTFACMIHGLFDEYSHYGGYPLEALATTAVLFGGIISHKLISDLPLKIGLGMILEAVRDHTPDDPMYKFGLQALMQLLVRFREWPGFCKQLLQIPGLQGTEAFKKAEEVIRDHEEELVRSSNGTGVSLGIGIGTVAEPFQNGTAGDQAGSDPQAPAFSAINIDPLPQGIEYQEPAEEEQGKIQFVLNNITEGTIQSMRNELRDTLELKHQQWFASHLVEERAKMQPNYHHVYLELVTLLQDKELWNEVLRETFVSVARMLNSEATLQNSTERTNLKNLGGWLGLLTLARDRPIKHKNIAFKQLLIEAHDTKRLIVVIPFVCKVLLQGASSAVFRPPNPWLMDIIHLLIELYHHAELKLNLKFEIEVLCKGLNLDHKSIEPSGEILNRPVVEDNTEILGPDPVDAFESLPMNGLSAAVGGSISAQVTAATIPDLGPLINIPPTNEMVVTTTRLHEIVRNALTRALQDIIQPVVDRSVTIAAISTAQMIRKDFVAEPDENRIRTSAISMVKATAGSLALVTSKEPLRANLNNYMRSFSNDLPSGLPEGTIIMCVQSNLDLACNIIEKQAEERAVPEIEDMIESELEARRRHRAQQPNEAFYNGPLNRWAMTIPNPYKLSPKVGGLNPEQMAIYEDFARQPRTAPTASAPSHAASSSDATRSLAHEVLQDAYSTIPNIPTPSETPSIQHLGSQMQLYGPVHNAPANSNQSGRSTSFQMDVRSLAERLNKLLQELLRVAGDAREDHFLDLPRPHAVLDVVDALVQQIIKASQSSEEFVVYAAEQISALIFQQVEDNLALESLVHVLETLRKISGPALNSRVRALFSQQPGSNFLSLPLLAALVRTDLLDWRNIDLAMSKAIEARKEGSIEFFEHMLEIALLNNRPIAMYADFVKTLEAAWSWLSEDPNSTAGQRLKMKLLGSGLSRPTRMSTNVEDQVAAMRRDQMEYVFEEWVHLCNNQNASHRALALFVEQLQMREVVRDRDEFLIFVRIAIDLSVDRFEHILHSGILGDAYVMVDSVAKLISIFIDTQEEPSFSRPAFLDSVLVLITLIMSHNQTKRGEAMNQRVFFRLLSMLLYELHYNATNVSDEDFRAMILRFAVRFHKLGPRYLPGFVFGWLSLIQHRIFLPTLIQLPDNVGWKLCAKLLVQLLDCLSEQLKAFVVLNVSRDLYKATLKLLVVLQHDFPDFVAGNQLGLSSNISPHCTQLLNAILLASPQQAYGKHPDMKEDAKIYPGMLEEAKTILQDCGLLGLLERTIKNGPSEETVAQIAHGMTQSDTRVTAYGHVPVAANPRVIAAVVTWISNYAGDRLSASLPSSSMSDAEPEVATLSLLIHELAPEARYYLIVGLANQLRFPCNMTEFCSRLLLYVFGKDLSDPEETDIREEITRVIFERLVGFWPQPWGLMLTALELVKNEKYMFFELPFVKSTPEVAERFAAIGQRA</sequence>
<dbReference type="Pfam" id="PF16417">
    <property type="entry name" value="CNOT1_TTP_bind"/>
    <property type="match status" value="1"/>
</dbReference>
<evidence type="ECO:0000259" key="12">
    <source>
        <dbReference type="Pfam" id="PF16417"/>
    </source>
</evidence>
<reference evidence="14 15" key="1">
    <citation type="journal article" date="2016" name="Genome Biol. Evol.">
        <title>Divergent and convergent evolution of fungal pathogenicity.</title>
        <authorList>
            <person name="Shang Y."/>
            <person name="Xiao G."/>
            <person name="Zheng P."/>
            <person name="Cen K."/>
            <person name="Zhan S."/>
            <person name="Wang C."/>
        </authorList>
    </citation>
    <scope>NUCLEOTIDE SEQUENCE [LARGE SCALE GENOMIC DNA]</scope>
    <source>
        <strain evidence="14 15">RCEF 2490</strain>
    </source>
</reference>
<dbReference type="InterPro" id="IPR032193">
    <property type="entry name" value="CNOT1_TTP_bind"/>
</dbReference>
<evidence type="ECO:0000313" key="14">
    <source>
        <dbReference type="EMBL" id="KZZ97516.1"/>
    </source>
</evidence>
<dbReference type="GO" id="GO:0017148">
    <property type="term" value="P:negative regulation of translation"/>
    <property type="evidence" value="ECO:0007669"/>
    <property type="project" value="InterPro"/>
</dbReference>
<comment type="subcellular location">
    <subcellularLocation>
        <location evidence="1">Nucleus</location>
    </subcellularLocation>
</comment>
<feature type="domain" description="CCR4-NOT transcription complex subunit 1 TTP binding" evidence="12">
    <location>
        <begin position="578"/>
        <end position="715"/>
    </location>
</feature>
<keyword evidence="15" id="KW-1185">Reference proteome</keyword>
<dbReference type="Pfam" id="PF04054">
    <property type="entry name" value="Not1"/>
    <property type="match status" value="1"/>
</dbReference>
<evidence type="ECO:0000256" key="3">
    <source>
        <dbReference type="ARBA" id="ARBA00023015"/>
    </source>
</evidence>
<dbReference type="InterPro" id="IPR007196">
    <property type="entry name" value="CCR4-Not_Not1_C"/>
</dbReference>
<comment type="caution">
    <text evidence="14">The sequence shown here is derived from an EMBL/GenBank/DDBJ whole genome shotgun (WGS) entry which is preliminary data.</text>
</comment>
<keyword evidence="3" id="KW-0805">Transcription regulation</keyword>
<evidence type="ECO:0000256" key="6">
    <source>
        <dbReference type="ARBA" id="ARBA00059181"/>
    </source>
</evidence>
<evidence type="ECO:0000259" key="10">
    <source>
        <dbReference type="Pfam" id="PF12842"/>
    </source>
</evidence>
<comment type="function">
    <text evidence="6">Acts as a component of the CCR4-NOT core complex, which in the nucleus seems to be a general transcription factor, and in the cytoplasm the major mRNA deadenylase involved in mRNA turnover. The NOT protein subcomplex negatively regulates the basal and activated transcription of many genes. Preferentially affects TC-type TATA element-dependent transcription. Could directly or indirectly inhibit component(s) of the general transcription machinery.</text>
</comment>
<protein>
    <recommendedName>
        <fullName evidence="7">General negative regulator of transcription subunit 1</fullName>
    </recommendedName>
</protein>
<dbReference type="InterPro" id="IPR040398">
    <property type="entry name" value="Not1"/>
</dbReference>
<dbReference type="PANTHER" id="PTHR13162:SF8">
    <property type="entry name" value="CCR4-NOT TRANSCRIPTION COMPLEX SUBUNIT 1"/>
    <property type="match status" value="1"/>
</dbReference>
<dbReference type="Pfam" id="PF16415">
    <property type="entry name" value="CNOT1_CAF1_bind"/>
    <property type="match status" value="1"/>
</dbReference>
<dbReference type="FunFam" id="1.25.40.180:FF:000012">
    <property type="entry name" value="Ccr4-Not transcription complex subunit"/>
    <property type="match status" value="1"/>
</dbReference>
<feature type="region of interest" description="Disordered" evidence="8">
    <location>
        <begin position="1254"/>
        <end position="1273"/>
    </location>
</feature>
<evidence type="ECO:0000256" key="7">
    <source>
        <dbReference type="ARBA" id="ARBA00074459"/>
    </source>
</evidence>
<dbReference type="Proteomes" id="UP000078544">
    <property type="component" value="Unassembled WGS sequence"/>
</dbReference>
<dbReference type="CDD" id="cd20710">
    <property type="entry name" value="NOT1_connector"/>
    <property type="match status" value="1"/>
</dbReference>
<organism evidence="14 15">
    <name type="scientific">Moelleriella libera RCEF 2490</name>
    <dbReference type="NCBI Taxonomy" id="1081109"/>
    <lineage>
        <taxon>Eukaryota</taxon>
        <taxon>Fungi</taxon>
        <taxon>Dikarya</taxon>
        <taxon>Ascomycota</taxon>
        <taxon>Pezizomycotina</taxon>
        <taxon>Sordariomycetes</taxon>
        <taxon>Hypocreomycetidae</taxon>
        <taxon>Hypocreales</taxon>
        <taxon>Clavicipitaceae</taxon>
        <taxon>Moelleriella</taxon>
    </lineage>
</organism>
<keyword evidence="5" id="KW-0539">Nucleus</keyword>
<dbReference type="InterPro" id="IPR032191">
    <property type="entry name" value="CNOT1_CAF1_bind"/>
</dbReference>
<evidence type="ECO:0000256" key="8">
    <source>
        <dbReference type="SAM" id="MobiDB-lite"/>
    </source>
</evidence>
<dbReference type="Pfam" id="PF12842">
    <property type="entry name" value="DUF3819"/>
    <property type="match status" value="1"/>
</dbReference>
<dbReference type="PANTHER" id="PTHR13162">
    <property type="entry name" value="CCR4-NOT TRANSCRIPTION COMPLEX"/>
    <property type="match status" value="1"/>
</dbReference>
<dbReference type="Gene3D" id="1.25.40.800">
    <property type="match status" value="1"/>
</dbReference>
<dbReference type="FunFam" id="1.25.40.840:FF:000002">
    <property type="entry name" value="Ccr4-Not transcription complex subunit (NOT1)"/>
    <property type="match status" value="1"/>
</dbReference>
<evidence type="ECO:0000256" key="5">
    <source>
        <dbReference type="ARBA" id="ARBA00023242"/>
    </source>
</evidence>
<evidence type="ECO:0000256" key="1">
    <source>
        <dbReference type="ARBA" id="ARBA00004123"/>
    </source>
</evidence>
<dbReference type="Gene3D" id="1.25.40.180">
    <property type="match status" value="1"/>
</dbReference>
<feature type="domain" description="CCR4-NOT transcription complex subunit 1 CAF1-binding" evidence="11">
    <location>
        <begin position="786"/>
        <end position="1006"/>
    </location>
</feature>
<dbReference type="GO" id="GO:0030015">
    <property type="term" value="C:CCR4-NOT core complex"/>
    <property type="evidence" value="ECO:0007669"/>
    <property type="project" value="InterPro"/>
</dbReference>
<dbReference type="OrthoDB" id="1933107at2759"/>
<dbReference type="GO" id="GO:0005634">
    <property type="term" value="C:nucleus"/>
    <property type="evidence" value="ECO:0007669"/>
    <property type="project" value="UniProtKB-SubCell"/>
</dbReference>
<dbReference type="InterPro" id="IPR038535">
    <property type="entry name" value="CNOT1_TTP_bind_sf"/>
</dbReference>
<feature type="domain" description="CCR4-NOT transcription complex subunit 1" evidence="10">
    <location>
        <begin position="1067"/>
        <end position="1205"/>
    </location>
</feature>
<dbReference type="GO" id="GO:0000289">
    <property type="term" value="P:nuclear-transcribed mRNA poly(A) tail shortening"/>
    <property type="evidence" value="ECO:0007669"/>
    <property type="project" value="UniProtKB-ARBA"/>
</dbReference>
<feature type="domain" description="CCR4-NOT transcription complex subunit 1 HEAT repeat" evidence="13">
    <location>
        <begin position="381"/>
        <end position="528"/>
    </location>
</feature>
<dbReference type="GO" id="GO:0060090">
    <property type="term" value="F:molecular adaptor activity"/>
    <property type="evidence" value="ECO:0007669"/>
    <property type="project" value="TreeGrafter"/>
</dbReference>
<evidence type="ECO:0000259" key="9">
    <source>
        <dbReference type="Pfam" id="PF04054"/>
    </source>
</evidence>
<evidence type="ECO:0000259" key="11">
    <source>
        <dbReference type="Pfam" id="PF16415"/>
    </source>
</evidence>
<evidence type="ECO:0000259" key="13">
    <source>
        <dbReference type="Pfam" id="PF16418"/>
    </source>
</evidence>
<feature type="compositionally biased region" description="Low complexity" evidence="8">
    <location>
        <begin position="1254"/>
        <end position="1272"/>
    </location>
</feature>
<gene>
    <name evidence="14" type="ORF">AAL_03480</name>
</gene>
<feature type="domain" description="CCR4-Not complex component Not1 C-terminal" evidence="9">
    <location>
        <begin position="1688"/>
        <end position="2049"/>
    </location>
</feature>
<name>A0A168D9S4_9HYPO</name>
<proteinExistence type="predicted"/>
<evidence type="ECO:0000256" key="2">
    <source>
        <dbReference type="ARBA" id="ARBA00022491"/>
    </source>
</evidence>
<dbReference type="EMBL" id="AZGY01000006">
    <property type="protein sequence ID" value="KZZ97516.1"/>
    <property type="molecule type" value="Genomic_DNA"/>
</dbReference>
<evidence type="ECO:0000313" key="15">
    <source>
        <dbReference type="Proteomes" id="UP000078544"/>
    </source>
</evidence>
<keyword evidence="4" id="KW-0804">Transcription</keyword>
<dbReference type="STRING" id="1081109.A0A168D9S4"/>
<accession>A0A168D9S4</accession>
<keyword evidence="2" id="KW-0678">Repressor</keyword>
<dbReference type="GO" id="GO:0000932">
    <property type="term" value="C:P-body"/>
    <property type="evidence" value="ECO:0007669"/>
    <property type="project" value="TreeGrafter"/>
</dbReference>
<evidence type="ECO:0000256" key="4">
    <source>
        <dbReference type="ARBA" id="ARBA00023163"/>
    </source>
</evidence>
<dbReference type="Pfam" id="PF16418">
    <property type="entry name" value="CNOT1_HEAT"/>
    <property type="match status" value="1"/>
</dbReference>
<dbReference type="InterPro" id="IPR024557">
    <property type="entry name" value="CNOT1_dom_4"/>
</dbReference>
<dbReference type="InterPro" id="IPR032194">
    <property type="entry name" value="CNOT1_HEAT"/>
</dbReference>
<dbReference type="Gene3D" id="1.25.40.790">
    <property type="match status" value="1"/>
</dbReference>
<dbReference type="Gene3D" id="1.25.40.840">
    <property type="entry name" value="CCR4-NOT transcription complex subunit 1 TTP binding domain"/>
    <property type="match status" value="1"/>
</dbReference>